<dbReference type="PROSITE" id="PS51352">
    <property type="entry name" value="THIOREDOXIN_2"/>
    <property type="match status" value="1"/>
</dbReference>
<dbReference type="PROSITE" id="PS00194">
    <property type="entry name" value="THIOREDOXIN_1"/>
    <property type="match status" value="1"/>
</dbReference>
<name>A0ABT1FVP9_9BACT</name>
<proteinExistence type="predicted"/>
<dbReference type="InterPro" id="IPR013766">
    <property type="entry name" value="Thioredoxin_domain"/>
</dbReference>
<feature type="chain" id="PRO_5045326644" evidence="4">
    <location>
        <begin position="23"/>
        <end position="164"/>
    </location>
</feature>
<sequence>MKLPHKWFFIGLLIAGHSLCFAQQVQVVKFPALQKMMAQKGDTTLVVNFWATWCGPCVAELPYFEALNARYAQHKVKVLLVNLDFVSELKKKVVPFITKRRMNSSTVVLLDEPNYNSWIDKIDPDWSGALPFTVIINTAKNERKVFERAFTKAELENELKPFIQ</sequence>
<dbReference type="Pfam" id="PF08534">
    <property type="entry name" value="Redoxin"/>
    <property type="match status" value="1"/>
</dbReference>
<organism evidence="6 7">
    <name type="scientific">Runella salmonicolor</name>
    <dbReference type="NCBI Taxonomy" id="2950278"/>
    <lineage>
        <taxon>Bacteria</taxon>
        <taxon>Pseudomonadati</taxon>
        <taxon>Bacteroidota</taxon>
        <taxon>Cytophagia</taxon>
        <taxon>Cytophagales</taxon>
        <taxon>Spirosomataceae</taxon>
        <taxon>Runella</taxon>
    </lineage>
</organism>
<accession>A0ABT1FVP9</accession>
<dbReference type="RefSeq" id="WP_253532399.1">
    <property type="nucleotide sequence ID" value="NZ_JAMZEL010000015.1"/>
</dbReference>
<evidence type="ECO:0000259" key="5">
    <source>
        <dbReference type="PROSITE" id="PS51352"/>
    </source>
</evidence>
<comment type="caution">
    <text evidence="6">The sequence shown here is derived from an EMBL/GenBank/DDBJ whole genome shotgun (WGS) entry which is preliminary data.</text>
</comment>
<evidence type="ECO:0000313" key="6">
    <source>
        <dbReference type="EMBL" id="MCP1385834.1"/>
    </source>
</evidence>
<keyword evidence="3" id="KW-0676">Redox-active center</keyword>
<dbReference type="EMBL" id="JAMZEL010000015">
    <property type="protein sequence ID" value="MCP1385834.1"/>
    <property type="molecule type" value="Genomic_DNA"/>
</dbReference>
<comment type="subcellular location">
    <subcellularLocation>
        <location evidence="1">Cell envelope</location>
    </subcellularLocation>
</comment>
<protein>
    <submittedName>
        <fullName evidence="6">TlpA family protein disulfide reductase</fullName>
    </submittedName>
</protein>
<dbReference type="SUPFAM" id="SSF52833">
    <property type="entry name" value="Thioredoxin-like"/>
    <property type="match status" value="1"/>
</dbReference>
<dbReference type="Proteomes" id="UP001204772">
    <property type="component" value="Unassembled WGS sequence"/>
</dbReference>
<evidence type="ECO:0000256" key="4">
    <source>
        <dbReference type="SAM" id="SignalP"/>
    </source>
</evidence>
<dbReference type="PANTHER" id="PTHR42852:SF17">
    <property type="entry name" value="THIOREDOXIN-LIKE PROTEIN HI_1115"/>
    <property type="match status" value="1"/>
</dbReference>
<keyword evidence="2" id="KW-0201">Cytochrome c-type biogenesis</keyword>
<dbReference type="PANTHER" id="PTHR42852">
    <property type="entry name" value="THIOL:DISULFIDE INTERCHANGE PROTEIN DSBE"/>
    <property type="match status" value="1"/>
</dbReference>
<dbReference type="InterPro" id="IPR036249">
    <property type="entry name" value="Thioredoxin-like_sf"/>
</dbReference>
<feature type="signal peptide" evidence="4">
    <location>
        <begin position="1"/>
        <end position="22"/>
    </location>
</feature>
<dbReference type="InterPro" id="IPR050553">
    <property type="entry name" value="Thioredoxin_ResA/DsbE_sf"/>
</dbReference>
<dbReference type="InterPro" id="IPR013740">
    <property type="entry name" value="Redoxin"/>
</dbReference>
<evidence type="ECO:0000256" key="2">
    <source>
        <dbReference type="ARBA" id="ARBA00022748"/>
    </source>
</evidence>
<gene>
    <name evidence="6" type="ORF">NCI00_25570</name>
</gene>
<reference evidence="6 7" key="1">
    <citation type="submission" date="2022-06" db="EMBL/GenBank/DDBJ databases">
        <title>Runella sp. S5 genome sequencing.</title>
        <authorList>
            <person name="Park S."/>
        </authorList>
    </citation>
    <scope>NUCLEOTIDE SEQUENCE [LARGE SCALE GENOMIC DNA]</scope>
    <source>
        <strain evidence="6 7">S5</strain>
    </source>
</reference>
<evidence type="ECO:0000256" key="1">
    <source>
        <dbReference type="ARBA" id="ARBA00004196"/>
    </source>
</evidence>
<feature type="domain" description="Thioredoxin" evidence="5">
    <location>
        <begin position="19"/>
        <end position="156"/>
    </location>
</feature>
<keyword evidence="7" id="KW-1185">Reference proteome</keyword>
<dbReference type="CDD" id="cd02966">
    <property type="entry name" value="TlpA_like_family"/>
    <property type="match status" value="1"/>
</dbReference>
<keyword evidence="4" id="KW-0732">Signal</keyword>
<dbReference type="Gene3D" id="3.40.30.10">
    <property type="entry name" value="Glutaredoxin"/>
    <property type="match status" value="1"/>
</dbReference>
<evidence type="ECO:0000313" key="7">
    <source>
        <dbReference type="Proteomes" id="UP001204772"/>
    </source>
</evidence>
<dbReference type="InterPro" id="IPR017937">
    <property type="entry name" value="Thioredoxin_CS"/>
</dbReference>
<evidence type="ECO:0000256" key="3">
    <source>
        <dbReference type="ARBA" id="ARBA00023284"/>
    </source>
</evidence>